<dbReference type="Gene3D" id="1.10.10.10">
    <property type="entry name" value="Winged helix-like DNA-binding domain superfamily/Winged helix DNA-binding domain"/>
    <property type="match status" value="1"/>
</dbReference>
<gene>
    <name evidence="6" type="ORF">E2C06_34250</name>
</gene>
<feature type="domain" description="HTH lysR-type" evidence="5">
    <location>
        <begin position="11"/>
        <end position="68"/>
    </location>
</feature>
<keyword evidence="7" id="KW-1185">Reference proteome</keyword>
<dbReference type="GO" id="GO:0003700">
    <property type="term" value="F:DNA-binding transcription factor activity"/>
    <property type="evidence" value="ECO:0007669"/>
    <property type="project" value="InterPro"/>
</dbReference>
<dbReference type="AlphaFoldDB" id="A0A4R5Q5E9"/>
<organism evidence="6 7">
    <name type="scientific">Dankookia rubra</name>
    <dbReference type="NCBI Taxonomy" id="1442381"/>
    <lineage>
        <taxon>Bacteria</taxon>
        <taxon>Pseudomonadati</taxon>
        <taxon>Pseudomonadota</taxon>
        <taxon>Alphaproteobacteria</taxon>
        <taxon>Acetobacterales</taxon>
        <taxon>Roseomonadaceae</taxon>
        <taxon>Dankookia</taxon>
    </lineage>
</organism>
<evidence type="ECO:0000313" key="7">
    <source>
        <dbReference type="Proteomes" id="UP000295096"/>
    </source>
</evidence>
<dbReference type="InterPro" id="IPR036390">
    <property type="entry name" value="WH_DNA-bd_sf"/>
</dbReference>
<dbReference type="PRINTS" id="PR00039">
    <property type="entry name" value="HTHLYSR"/>
</dbReference>
<evidence type="ECO:0000256" key="4">
    <source>
        <dbReference type="ARBA" id="ARBA00023163"/>
    </source>
</evidence>
<evidence type="ECO:0000256" key="2">
    <source>
        <dbReference type="ARBA" id="ARBA00023015"/>
    </source>
</evidence>
<dbReference type="InterPro" id="IPR005119">
    <property type="entry name" value="LysR_subst-bd"/>
</dbReference>
<keyword evidence="3" id="KW-0238">DNA-binding</keyword>
<evidence type="ECO:0000259" key="5">
    <source>
        <dbReference type="PROSITE" id="PS50931"/>
    </source>
</evidence>
<keyword evidence="2" id="KW-0805">Transcription regulation</keyword>
<dbReference type="InterPro" id="IPR058163">
    <property type="entry name" value="LysR-type_TF_proteobact-type"/>
</dbReference>
<name>A0A4R5Q5E9_9PROT</name>
<dbReference type="SUPFAM" id="SSF46785">
    <property type="entry name" value="Winged helix' DNA-binding domain"/>
    <property type="match status" value="1"/>
</dbReference>
<protein>
    <submittedName>
        <fullName evidence="6">LysR family transcriptional regulator</fullName>
    </submittedName>
</protein>
<dbReference type="PANTHER" id="PTHR30537:SF74">
    <property type="entry name" value="HTH-TYPE TRANSCRIPTIONAL REGULATOR TRPI"/>
    <property type="match status" value="1"/>
</dbReference>
<dbReference type="Pfam" id="PF00126">
    <property type="entry name" value="HTH_1"/>
    <property type="match status" value="1"/>
</dbReference>
<dbReference type="InterPro" id="IPR000847">
    <property type="entry name" value="LysR_HTH_N"/>
</dbReference>
<dbReference type="PROSITE" id="PS50931">
    <property type="entry name" value="HTH_LYSR"/>
    <property type="match status" value="1"/>
</dbReference>
<accession>A0A4R5Q5E9</accession>
<proteinExistence type="inferred from homology"/>
<dbReference type="PANTHER" id="PTHR30537">
    <property type="entry name" value="HTH-TYPE TRANSCRIPTIONAL REGULATOR"/>
    <property type="match status" value="1"/>
</dbReference>
<evidence type="ECO:0000313" key="6">
    <source>
        <dbReference type="EMBL" id="TDH58120.1"/>
    </source>
</evidence>
<comment type="similarity">
    <text evidence="1">Belongs to the LysR transcriptional regulatory family.</text>
</comment>
<keyword evidence="4" id="KW-0804">Transcription</keyword>
<reference evidence="6 7" key="1">
    <citation type="journal article" date="2016" name="J. Microbiol.">
        <title>Dankookia rubra gen. nov., sp. nov., an alphaproteobacterium isolated from sediment of a shallow stream.</title>
        <authorList>
            <person name="Kim W.H."/>
            <person name="Kim D.H."/>
            <person name="Kang K."/>
            <person name="Ahn T.Y."/>
        </authorList>
    </citation>
    <scope>NUCLEOTIDE SEQUENCE [LARGE SCALE GENOMIC DNA]</scope>
    <source>
        <strain evidence="6 7">JCM30602</strain>
    </source>
</reference>
<dbReference type="OrthoDB" id="9794694at2"/>
<evidence type="ECO:0000256" key="3">
    <source>
        <dbReference type="ARBA" id="ARBA00023125"/>
    </source>
</evidence>
<dbReference type="GO" id="GO:0006351">
    <property type="term" value="P:DNA-templated transcription"/>
    <property type="evidence" value="ECO:0007669"/>
    <property type="project" value="TreeGrafter"/>
</dbReference>
<dbReference type="Gene3D" id="3.40.190.10">
    <property type="entry name" value="Periplasmic binding protein-like II"/>
    <property type="match status" value="2"/>
</dbReference>
<dbReference type="GO" id="GO:0043565">
    <property type="term" value="F:sequence-specific DNA binding"/>
    <property type="evidence" value="ECO:0007669"/>
    <property type="project" value="TreeGrafter"/>
</dbReference>
<sequence>MLCWRMRDTLPSLGALRAFALVAETGSLTAAAARLNITQPAVSRRLRELEAELGVALVRRGANALRLTEAGARYAAAIEEGFARIRSATEALEAQQAGPLRVRAYTTWALRWLIPRLSRFSARHAGLQVEVVTSTAAVDFARDPVDAAIRTAPGEAPPAPGATRLQAVLVAPFAAPAAGGRRRSLAGLTLLGSRVRPADWATWFAAQGEAAPAVSPLVFESTTLAIQAAVEGLGAVICSPAFVTAELRRRQLVQLAPRAVPTGDHYWLLLPPTAPRPQALAFQSWLLEEIAAEREPAGRQRRSSIG</sequence>
<dbReference type="Pfam" id="PF03466">
    <property type="entry name" value="LysR_substrate"/>
    <property type="match status" value="1"/>
</dbReference>
<dbReference type="SUPFAM" id="SSF53850">
    <property type="entry name" value="Periplasmic binding protein-like II"/>
    <property type="match status" value="1"/>
</dbReference>
<comment type="caution">
    <text evidence="6">The sequence shown here is derived from an EMBL/GenBank/DDBJ whole genome shotgun (WGS) entry which is preliminary data.</text>
</comment>
<dbReference type="Proteomes" id="UP000295096">
    <property type="component" value="Unassembled WGS sequence"/>
</dbReference>
<evidence type="ECO:0000256" key="1">
    <source>
        <dbReference type="ARBA" id="ARBA00009437"/>
    </source>
</evidence>
<dbReference type="InterPro" id="IPR036388">
    <property type="entry name" value="WH-like_DNA-bd_sf"/>
</dbReference>
<dbReference type="FunFam" id="1.10.10.10:FF:000001">
    <property type="entry name" value="LysR family transcriptional regulator"/>
    <property type="match status" value="1"/>
</dbReference>
<dbReference type="EMBL" id="SMSJ01000152">
    <property type="protein sequence ID" value="TDH58120.1"/>
    <property type="molecule type" value="Genomic_DNA"/>
</dbReference>